<feature type="compositionally biased region" description="Basic and acidic residues" evidence="1">
    <location>
        <begin position="16"/>
        <end position="27"/>
    </location>
</feature>
<sequence length="174" mass="18710">MPLGRGASVRVIGPRRQQEGERGDGHGGEGGAGSAARTRRRELRGHKELLGTPPWPPPPLSSNCLHSSRRLHRARATGTSMASRRRKSTRREHRAQTPPPDLSWKRPPPCFSRRGGALRRRGSLAEGAGASPPWEPGMRGKGGAEFGERRPAARKEGPVSRTAMPSPTPSSSTA</sequence>
<feature type="compositionally biased region" description="Pro residues" evidence="1">
    <location>
        <begin position="97"/>
        <end position="110"/>
    </location>
</feature>
<keyword evidence="3" id="KW-1185">Reference proteome</keyword>
<organism evidence="2 3">
    <name type="scientific">Panicum hallii var. hallii</name>
    <dbReference type="NCBI Taxonomy" id="1504633"/>
    <lineage>
        <taxon>Eukaryota</taxon>
        <taxon>Viridiplantae</taxon>
        <taxon>Streptophyta</taxon>
        <taxon>Embryophyta</taxon>
        <taxon>Tracheophyta</taxon>
        <taxon>Spermatophyta</taxon>
        <taxon>Magnoliopsida</taxon>
        <taxon>Liliopsida</taxon>
        <taxon>Poales</taxon>
        <taxon>Poaceae</taxon>
        <taxon>PACMAD clade</taxon>
        <taxon>Panicoideae</taxon>
        <taxon>Panicodae</taxon>
        <taxon>Paniceae</taxon>
        <taxon>Panicinae</taxon>
        <taxon>Panicum</taxon>
        <taxon>Panicum sect. Panicum</taxon>
    </lineage>
</organism>
<accession>A0A2T7EDB1</accession>
<evidence type="ECO:0000256" key="1">
    <source>
        <dbReference type="SAM" id="MobiDB-lite"/>
    </source>
</evidence>
<name>A0A2T7EDB1_9POAL</name>
<dbReference type="EMBL" id="CM009751">
    <property type="protein sequence ID" value="PUZ65813.1"/>
    <property type="molecule type" value="Genomic_DNA"/>
</dbReference>
<dbReference type="AlphaFoldDB" id="A0A2T7EDB1"/>
<evidence type="ECO:0000313" key="2">
    <source>
        <dbReference type="EMBL" id="PUZ65813.1"/>
    </source>
</evidence>
<protein>
    <submittedName>
        <fullName evidence="2">Uncharacterized protein</fullName>
    </submittedName>
</protein>
<feature type="compositionally biased region" description="Basic residues" evidence="1">
    <location>
        <begin position="83"/>
        <end position="93"/>
    </location>
</feature>
<reference evidence="2 3" key="1">
    <citation type="submission" date="2018-04" db="EMBL/GenBank/DDBJ databases">
        <title>WGS assembly of Panicum hallii var. hallii HAL2.</title>
        <authorList>
            <person name="Lovell J."/>
            <person name="Jenkins J."/>
            <person name="Lowry D."/>
            <person name="Mamidi S."/>
            <person name="Sreedasyam A."/>
            <person name="Weng X."/>
            <person name="Barry K."/>
            <person name="Bonette J."/>
            <person name="Campitelli B."/>
            <person name="Daum C."/>
            <person name="Gordon S."/>
            <person name="Gould B."/>
            <person name="Lipzen A."/>
            <person name="MacQueen A."/>
            <person name="Palacio-Mejia J."/>
            <person name="Plott C."/>
            <person name="Shakirov E."/>
            <person name="Shu S."/>
            <person name="Yoshinaga Y."/>
            <person name="Zane M."/>
            <person name="Rokhsar D."/>
            <person name="Grimwood J."/>
            <person name="Schmutz J."/>
            <person name="Juenger T."/>
        </authorList>
    </citation>
    <scope>NUCLEOTIDE SEQUENCE [LARGE SCALE GENOMIC DNA]</scope>
    <source>
        <strain evidence="3">cv. HAL2</strain>
    </source>
</reference>
<dbReference type="Gramene" id="PUZ65813">
    <property type="protein sequence ID" value="PUZ65813"/>
    <property type="gene ID" value="GQ55_3G255600"/>
</dbReference>
<gene>
    <name evidence="2" type="ORF">GQ55_3G255600</name>
</gene>
<evidence type="ECO:0000313" key="3">
    <source>
        <dbReference type="Proteomes" id="UP000244336"/>
    </source>
</evidence>
<proteinExistence type="predicted"/>
<feature type="region of interest" description="Disordered" evidence="1">
    <location>
        <begin position="1"/>
        <end position="174"/>
    </location>
</feature>
<dbReference type="Proteomes" id="UP000244336">
    <property type="component" value="Chromosome 3"/>
</dbReference>
<feature type="compositionally biased region" description="Basic and acidic residues" evidence="1">
    <location>
        <begin position="146"/>
        <end position="158"/>
    </location>
</feature>